<accession>A0A9Q1C6P9</accession>
<evidence type="ECO:0000256" key="6">
    <source>
        <dbReference type="ARBA" id="ARBA00022968"/>
    </source>
</evidence>
<comment type="similarity">
    <text evidence="2 11">Belongs to the glycosyltransferase 31 family.</text>
</comment>
<evidence type="ECO:0000313" key="13">
    <source>
        <dbReference type="Proteomes" id="UP001152320"/>
    </source>
</evidence>
<reference evidence="12" key="1">
    <citation type="submission" date="2021-10" db="EMBL/GenBank/DDBJ databases">
        <title>Tropical sea cucumber genome reveals ecological adaptation and Cuvierian tubules defense mechanism.</title>
        <authorList>
            <person name="Chen T."/>
        </authorList>
    </citation>
    <scope>NUCLEOTIDE SEQUENCE</scope>
    <source>
        <strain evidence="12">Nanhai2018</strain>
        <tissue evidence="12">Muscle</tissue>
    </source>
</reference>
<dbReference type="GO" id="GO:0000139">
    <property type="term" value="C:Golgi membrane"/>
    <property type="evidence" value="ECO:0007669"/>
    <property type="project" value="UniProtKB-SubCell"/>
</dbReference>
<dbReference type="EMBL" id="JAIZAY010000007">
    <property type="protein sequence ID" value="KAJ8039144.1"/>
    <property type="molecule type" value="Genomic_DNA"/>
</dbReference>
<evidence type="ECO:0000256" key="5">
    <source>
        <dbReference type="ARBA" id="ARBA00022692"/>
    </source>
</evidence>
<evidence type="ECO:0000256" key="8">
    <source>
        <dbReference type="ARBA" id="ARBA00023034"/>
    </source>
</evidence>
<dbReference type="InterPro" id="IPR002659">
    <property type="entry name" value="Glyco_trans_31"/>
</dbReference>
<protein>
    <recommendedName>
        <fullName evidence="11">Hexosyltransferase</fullName>
        <ecNumber evidence="11">2.4.1.-</ecNumber>
    </recommendedName>
</protein>
<evidence type="ECO:0000256" key="2">
    <source>
        <dbReference type="ARBA" id="ARBA00008661"/>
    </source>
</evidence>
<evidence type="ECO:0000256" key="4">
    <source>
        <dbReference type="ARBA" id="ARBA00022679"/>
    </source>
</evidence>
<dbReference type="OrthoDB" id="2139606at2759"/>
<evidence type="ECO:0000256" key="11">
    <source>
        <dbReference type="RuleBase" id="RU363063"/>
    </source>
</evidence>
<keyword evidence="6" id="KW-0735">Signal-anchor</keyword>
<evidence type="ECO:0000256" key="9">
    <source>
        <dbReference type="ARBA" id="ARBA00023136"/>
    </source>
</evidence>
<evidence type="ECO:0000256" key="7">
    <source>
        <dbReference type="ARBA" id="ARBA00022989"/>
    </source>
</evidence>
<dbReference type="AlphaFoldDB" id="A0A9Q1C6P9"/>
<dbReference type="Pfam" id="PF01762">
    <property type="entry name" value="Galactosyl_T"/>
    <property type="match status" value="1"/>
</dbReference>
<evidence type="ECO:0000256" key="1">
    <source>
        <dbReference type="ARBA" id="ARBA00004323"/>
    </source>
</evidence>
<dbReference type="Gene3D" id="3.90.550.50">
    <property type="match status" value="1"/>
</dbReference>
<evidence type="ECO:0000256" key="3">
    <source>
        <dbReference type="ARBA" id="ARBA00022676"/>
    </source>
</evidence>
<name>A0A9Q1C6P9_HOLLE</name>
<sequence length="354" mass="40134">MKCRRLPATRVFSVMIATVWVMCILCEKLWSRPIRKQFSDESGIRNGKLTRVTLDNIKFVINEPNRCNPTEEKSAPLFLLVLMHSASGNFEQRERHRFSCLKVSEVSGKGTASLFLLGESGDETVNSRIKEESGKYKDIIMGNFLDSYQNLTLKTLMGLKWASAFCPLSKYVMKADDDGVINFKNVVNLLSTTPSSKYIVGHLFNKNRPVRDPTNKWFISEKDYPGLFYPPYLNGIAYVMSGDLAGSLFQVSHAVPLFPLEDVYVGMLLERLRIEAISDPCFIYNNEFNDNLCPYLTSCAVQLKQDPETVFVKCNALAIDANTSCLSVICYNRFAMIRNKSYPECNGIKYNHGH</sequence>
<dbReference type="PANTHER" id="PTHR11214:SF314">
    <property type="entry name" value="HEXOSYLTRANSFERASE"/>
    <property type="match status" value="1"/>
</dbReference>
<keyword evidence="9" id="KW-0472">Membrane</keyword>
<keyword evidence="10" id="KW-0325">Glycoprotein</keyword>
<evidence type="ECO:0000313" key="12">
    <source>
        <dbReference type="EMBL" id="KAJ8039144.1"/>
    </source>
</evidence>
<keyword evidence="13" id="KW-1185">Reference proteome</keyword>
<keyword evidence="3 11" id="KW-0328">Glycosyltransferase</keyword>
<dbReference type="PANTHER" id="PTHR11214">
    <property type="entry name" value="BETA-1,3-N-ACETYLGLUCOSAMINYLTRANSFERASE"/>
    <property type="match status" value="1"/>
</dbReference>
<keyword evidence="5" id="KW-0812">Transmembrane</keyword>
<keyword evidence="4" id="KW-0808">Transferase</keyword>
<dbReference type="GO" id="GO:0016758">
    <property type="term" value="F:hexosyltransferase activity"/>
    <property type="evidence" value="ECO:0007669"/>
    <property type="project" value="InterPro"/>
</dbReference>
<organism evidence="12 13">
    <name type="scientific">Holothuria leucospilota</name>
    <name type="common">Black long sea cucumber</name>
    <name type="synonym">Mertensiothuria leucospilota</name>
    <dbReference type="NCBI Taxonomy" id="206669"/>
    <lineage>
        <taxon>Eukaryota</taxon>
        <taxon>Metazoa</taxon>
        <taxon>Echinodermata</taxon>
        <taxon>Eleutherozoa</taxon>
        <taxon>Echinozoa</taxon>
        <taxon>Holothuroidea</taxon>
        <taxon>Aspidochirotacea</taxon>
        <taxon>Aspidochirotida</taxon>
        <taxon>Holothuriidae</taxon>
        <taxon>Holothuria</taxon>
    </lineage>
</organism>
<proteinExistence type="inferred from homology"/>
<dbReference type="EC" id="2.4.1.-" evidence="11"/>
<keyword evidence="7" id="KW-1133">Transmembrane helix</keyword>
<comment type="subcellular location">
    <subcellularLocation>
        <location evidence="1 11">Golgi apparatus membrane</location>
        <topology evidence="1 11">Single-pass type II membrane protein</topology>
    </subcellularLocation>
</comment>
<dbReference type="Proteomes" id="UP001152320">
    <property type="component" value="Chromosome 7"/>
</dbReference>
<dbReference type="GO" id="GO:0006493">
    <property type="term" value="P:protein O-linked glycosylation"/>
    <property type="evidence" value="ECO:0007669"/>
    <property type="project" value="TreeGrafter"/>
</dbReference>
<comment type="caution">
    <text evidence="12">The sequence shown here is derived from an EMBL/GenBank/DDBJ whole genome shotgun (WGS) entry which is preliminary data.</text>
</comment>
<evidence type="ECO:0000256" key="10">
    <source>
        <dbReference type="ARBA" id="ARBA00023180"/>
    </source>
</evidence>
<dbReference type="FunFam" id="3.90.550.50:FF:000001">
    <property type="entry name" value="Hexosyltransferase"/>
    <property type="match status" value="1"/>
</dbReference>
<gene>
    <name evidence="12" type="ORF">HOLleu_16767</name>
</gene>
<keyword evidence="8 11" id="KW-0333">Golgi apparatus</keyword>